<protein>
    <submittedName>
        <fullName evidence="1">Uncharacterized protein</fullName>
    </submittedName>
</protein>
<accession>A0A0F9K4K1</accession>
<evidence type="ECO:0000313" key="1">
    <source>
        <dbReference type="EMBL" id="KKM76888.1"/>
    </source>
</evidence>
<reference evidence="1" key="1">
    <citation type="journal article" date="2015" name="Nature">
        <title>Complex archaea that bridge the gap between prokaryotes and eukaryotes.</title>
        <authorList>
            <person name="Spang A."/>
            <person name="Saw J.H."/>
            <person name="Jorgensen S.L."/>
            <person name="Zaremba-Niedzwiedzka K."/>
            <person name="Martijn J."/>
            <person name="Lind A.E."/>
            <person name="van Eijk R."/>
            <person name="Schleper C."/>
            <person name="Guy L."/>
            <person name="Ettema T.J."/>
        </authorList>
    </citation>
    <scope>NUCLEOTIDE SEQUENCE</scope>
</reference>
<dbReference type="EMBL" id="LAZR01008731">
    <property type="protein sequence ID" value="KKM76888.1"/>
    <property type="molecule type" value="Genomic_DNA"/>
</dbReference>
<gene>
    <name evidence="1" type="ORF">LCGC14_1375610</name>
</gene>
<sequence>MKDILRLDLTREQATIIHGIVMLHIVEHHPPIDPDLLLEFTNYIPKWISQAELTKVLIYEQCLGTLMRSFATFIGEDL</sequence>
<organism evidence="1">
    <name type="scientific">marine sediment metagenome</name>
    <dbReference type="NCBI Taxonomy" id="412755"/>
    <lineage>
        <taxon>unclassified sequences</taxon>
        <taxon>metagenomes</taxon>
        <taxon>ecological metagenomes</taxon>
    </lineage>
</organism>
<dbReference type="AlphaFoldDB" id="A0A0F9K4K1"/>
<comment type="caution">
    <text evidence="1">The sequence shown here is derived from an EMBL/GenBank/DDBJ whole genome shotgun (WGS) entry which is preliminary data.</text>
</comment>
<proteinExistence type="predicted"/>
<name>A0A0F9K4K1_9ZZZZ</name>